<gene>
    <name evidence="1" type="primary">PARPA_02855.1 scaffold 5607</name>
</gene>
<dbReference type="EMBL" id="LN721495">
    <property type="protein sequence ID" value="CEP09367.1"/>
    <property type="molecule type" value="Genomic_DNA"/>
</dbReference>
<keyword evidence="2" id="KW-1185">Reference proteome</keyword>
<evidence type="ECO:0000313" key="1">
    <source>
        <dbReference type="EMBL" id="CEP09367.1"/>
    </source>
</evidence>
<protein>
    <submittedName>
        <fullName evidence="1">Uncharacterized protein</fullName>
    </submittedName>
</protein>
<reference evidence="1 2" key="1">
    <citation type="submission" date="2014-09" db="EMBL/GenBank/DDBJ databases">
        <authorList>
            <person name="Ellenberger Sabrina"/>
        </authorList>
    </citation>
    <scope>NUCLEOTIDE SEQUENCE [LARGE SCALE GENOMIC DNA]</scope>
    <source>
        <strain evidence="1 2">CBS 412.66</strain>
    </source>
</reference>
<sequence length="101" mass="11500">MRINSTKAVDITLPELTRVLITDTADGRSSGYKRRAKIIFEEIDSEAADDSKEAAREYLKAKIRVSTRKEALTEFADNMSDLSLKERDSYIKKILDEKLDS</sequence>
<accession>A0A0B7MW82</accession>
<organism evidence="1 2">
    <name type="scientific">Parasitella parasitica</name>
    <dbReference type="NCBI Taxonomy" id="35722"/>
    <lineage>
        <taxon>Eukaryota</taxon>
        <taxon>Fungi</taxon>
        <taxon>Fungi incertae sedis</taxon>
        <taxon>Mucoromycota</taxon>
        <taxon>Mucoromycotina</taxon>
        <taxon>Mucoromycetes</taxon>
        <taxon>Mucorales</taxon>
        <taxon>Mucorineae</taxon>
        <taxon>Mucoraceae</taxon>
        <taxon>Parasitella</taxon>
    </lineage>
</organism>
<dbReference type="AlphaFoldDB" id="A0A0B7MW82"/>
<evidence type="ECO:0000313" key="2">
    <source>
        <dbReference type="Proteomes" id="UP000054107"/>
    </source>
</evidence>
<name>A0A0B7MW82_9FUNG</name>
<dbReference type="Proteomes" id="UP000054107">
    <property type="component" value="Unassembled WGS sequence"/>
</dbReference>
<proteinExistence type="predicted"/>